<evidence type="ECO:0000313" key="2">
    <source>
        <dbReference type="Proteomes" id="UP000010077"/>
    </source>
</evidence>
<protein>
    <submittedName>
        <fullName evidence="1">Uncharacterized protein</fullName>
    </submittedName>
</protein>
<name>K7YPP0_9PROT</name>
<proteinExistence type="predicted"/>
<gene>
    <name evidence="1" type="ORF">A1OE_1304</name>
</gene>
<dbReference type="EMBL" id="CP003539">
    <property type="protein sequence ID" value="AFX99477.1"/>
    <property type="molecule type" value="Genomic_DNA"/>
</dbReference>
<organism evidence="1 2">
    <name type="scientific">Candidatus Endolissoclinum faulkneri L2</name>
    <dbReference type="NCBI Taxonomy" id="1193729"/>
    <lineage>
        <taxon>Bacteria</taxon>
        <taxon>Pseudomonadati</taxon>
        <taxon>Pseudomonadota</taxon>
        <taxon>Alphaproteobacteria</taxon>
        <taxon>Rhodospirillales</taxon>
        <taxon>Rhodospirillaceae</taxon>
        <taxon>Candidatus Endolissoclinum</taxon>
    </lineage>
</organism>
<keyword evidence="2" id="KW-1185">Reference proteome</keyword>
<accession>K7YPP0</accession>
<dbReference type="AlphaFoldDB" id="K7YPP0"/>
<evidence type="ECO:0000313" key="1">
    <source>
        <dbReference type="EMBL" id="AFX99477.1"/>
    </source>
</evidence>
<dbReference type="Proteomes" id="UP000010077">
    <property type="component" value="Chromosome"/>
</dbReference>
<dbReference type="HOGENOM" id="CLU_3306467_0_0_5"/>
<reference evidence="1 2" key="1">
    <citation type="journal article" date="2012" name="Proc. Natl. Acad. Sci. U.S.A.">
        <title>Genome streamlining and chemical defense in a coral reef symbiosis.</title>
        <authorList>
            <person name="Kwan J.C."/>
            <person name="Donia M.S."/>
            <person name="Han A.W."/>
            <person name="Hirose E."/>
            <person name="Haygood M.G."/>
            <person name="Schmidt E.W."/>
        </authorList>
    </citation>
    <scope>NUCLEOTIDE SEQUENCE [LARGE SCALE GENOMIC DNA]</scope>
    <source>
        <strain evidence="1 2">L2</strain>
    </source>
</reference>
<sequence length="39" mass="4816">METSISFGIEQKLQPYTILIYHQENELNYNNYQFFNRKT</sequence>
<dbReference type="KEGG" id="thal:A1OE_1304"/>